<evidence type="ECO:0000313" key="6">
    <source>
        <dbReference type="EMBL" id="MDR7379691.1"/>
    </source>
</evidence>
<name>A0ABU2CEH6_9BURK</name>
<protein>
    <submittedName>
        <fullName evidence="6">CDGSH-type Zn-finger protein</fullName>
    </submittedName>
</protein>
<organism evidence="6 7">
    <name type="scientific">Rhodoferax ferrireducens</name>
    <dbReference type="NCBI Taxonomy" id="192843"/>
    <lineage>
        <taxon>Bacteria</taxon>
        <taxon>Pseudomonadati</taxon>
        <taxon>Pseudomonadota</taxon>
        <taxon>Betaproteobacteria</taxon>
        <taxon>Burkholderiales</taxon>
        <taxon>Comamonadaceae</taxon>
        <taxon>Rhodoferax</taxon>
    </lineage>
</organism>
<keyword evidence="7" id="KW-1185">Reference proteome</keyword>
<dbReference type="RefSeq" id="WP_310376501.1">
    <property type="nucleotide sequence ID" value="NZ_JAVDXT010000005.1"/>
</dbReference>
<evidence type="ECO:0000256" key="4">
    <source>
        <dbReference type="ARBA" id="ARBA00023014"/>
    </source>
</evidence>
<sequence length="80" mass="8685">MTSPVRASDTPFAVVVEQGKDYYWCACGQSKHQPFCDGSHQNGPFSPVKYSATASREVYFCGCKGSAHKPLCDGSHNQPV</sequence>
<evidence type="ECO:0000313" key="7">
    <source>
        <dbReference type="Proteomes" id="UP001180487"/>
    </source>
</evidence>
<dbReference type="InterPro" id="IPR018967">
    <property type="entry name" value="FeS-contain_CDGSH-typ"/>
</dbReference>
<dbReference type="InterPro" id="IPR042216">
    <property type="entry name" value="MitoNEET_CISD"/>
</dbReference>
<dbReference type="InterPro" id="IPR052950">
    <property type="entry name" value="CISD"/>
</dbReference>
<evidence type="ECO:0000256" key="2">
    <source>
        <dbReference type="ARBA" id="ARBA00022723"/>
    </source>
</evidence>
<evidence type="ECO:0000256" key="3">
    <source>
        <dbReference type="ARBA" id="ARBA00023004"/>
    </source>
</evidence>
<dbReference type="Proteomes" id="UP001180487">
    <property type="component" value="Unassembled WGS sequence"/>
</dbReference>
<dbReference type="EMBL" id="JAVDXT010000005">
    <property type="protein sequence ID" value="MDR7379691.1"/>
    <property type="molecule type" value="Genomic_DNA"/>
</dbReference>
<gene>
    <name evidence="6" type="ORF">J2X19_004387</name>
</gene>
<feature type="domain" description="Iron-binding zinc finger CDGSH type" evidence="5">
    <location>
        <begin position="47"/>
        <end position="80"/>
    </location>
</feature>
<accession>A0ABU2CEH6</accession>
<evidence type="ECO:0000256" key="1">
    <source>
        <dbReference type="ARBA" id="ARBA00022714"/>
    </source>
</evidence>
<dbReference type="PANTHER" id="PTHR46491">
    <property type="entry name" value="CDGSH IRON SULFUR DOMAIN PROTEIN HOMOLOG"/>
    <property type="match status" value="1"/>
</dbReference>
<comment type="caution">
    <text evidence="6">The sequence shown here is derived from an EMBL/GenBank/DDBJ whole genome shotgun (WGS) entry which is preliminary data.</text>
</comment>
<dbReference type="Gene3D" id="3.40.5.90">
    <property type="entry name" value="CDGSH iron-sulfur domain, mitoNEET-type"/>
    <property type="match status" value="2"/>
</dbReference>
<dbReference type="PANTHER" id="PTHR46491:SF3">
    <property type="entry name" value="CDGSH IRON-SULFUR DOMAIN-CONTAINING PROTEIN 3, MITOCHONDRIAL"/>
    <property type="match status" value="1"/>
</dbReference>
<evidence type="ECO:0000259" key="5">
    <source>
        <dbReference type="SMART" id="SM00704"/>
    </source>
</evidence>
<feature type="domain" description="Iron-binding zinc finger CDGSH type" evidence="5">
    <location>
        <begin position="9"/>
        <end position="46"/>
    </location>
</feature>
<reference evidence="6 7" key="1">
    <citation type="submission" date="2023-07" db="EMBL/GenBank/DDBJ databases">
        <title>Sorghum-associated microbial communities from plants grown in Nebraska, USA.</title>
        <authorList>
            <person name="Schachtman D."/>
        </authorList>
    </citation>
    <scope>NUCLEOTIDE SEQUENCE [LARGE SCALE GENOMIC DNA]</scope>
    <source>
        <strain evidence="6 7">BE313</strain>
    </source>
</reference>
<dbReference type="SMART" id="SM00704">
    <property type="entry name" value="ZnF_CDGSH"/>
    <property type="match status" value="2"/>
</dbReference>
<keyword evidence="1" id="KW-0001">2Fe-2S</keyword>
<keyword evidence="4" id="KW-0411">Iron-sulfur</keyword>
<keyword evidence="2" id="KW-0479">Metal-binding</keyword>
<proteinExistence type="predicted"/>
<keyword evidence="3" id="KW-0408">Iron</keyword>
<dbReference type="Pfam" id="PF09360">
    <property type="entry name" value="zf-CDGSH"/>
    <property type="match status" value="2"/>
</dbReference>